<proteinExistence type="predicted"/>
<organism evidence="1 2">
    <name type="scientific">Mucinivorans hirudinis</name>
    <dbReference type="NCBI Taxonomy" id="1433126"/>
    <lineage>
        <taxon>Bacteria</taxon>
        <taxon>Pseudomonadati</taxon>
        <taxon>Bacteroidota</taxon>
        <taxon>Bacteroidia</taxon>
        <taxon>Bacteroidales</taxon>
        <taxon>Rikenellaceae</taxon>
        <taxon>Mucinivorans</taxon>
    </lineage>
</organism>
<protein>
    <submittedName>
        <fullName evidence="1">Uncharacterized protein</fullName>
    </submittedName>
</protein>
<gene>
    <name evidence="1" type="ORF">BN938_1807</name>
</gene>
<dbReference type="STRING" id="1433126.BN938_1807"/>
<evidence type="ECO:0000313" key="2">
    <source>
        <dbReference type="Proteomes" id="UP000027616"/>
    </source>
</evidence>
<accession>A0A060R8S1</accession>
<dbReference type="AlphaFoldDB" id="A0A060R8S1"/>
<sequence length="168" mass="19475">MEAITINLSAYGHAFEITFTEITPFQSIAEAPDNVLSHIFDQLAEMNMQGEFEAQEYINSNDDVVKYQGKWRVVPTLDFALLLRVAIWVNNYGPDEGLSRELFAETYGSVMGDHYLTKWDSVYRHNIISMAAYFGNDSKDGQRFVDMVMRQTTKYEQRIKAKHNERRT</sequence>
<evidence type="ECO:0000313" key="1">
    <source>
        <dbReference type="EMBL" id="CDN31887.1"/>
    </source>
</evidence>
<dbReference type="KEGG" id="rbc:BN938_1807"/>
<keyword evidence="2" id="KW-1185">Reference proteome</keyword>
<dbReference type="OrthoDB" id="1030002at2"/>
<dbReference type="HOGENOM" id="CLU_1584644_0_0_10"/>
<reference evidence="1 2" key="1">
    <citation type="journal article" date="2015" name="Genome Announc.">
        <title>Complete Genome Sequence of the Novel Leech Symbiont Mucinivorans hirudinis M3T.</title>
        <authorList>
            <person name="Nelson M.C."/>
            <person name="Bomar L."/>
            <person name="Graf J."/>
        </authorList>
    </citation>
    <scope>NUCLEOTIDE SEQUENCE [LARGE SCALE GENOMIC DNA]</scope>
    <source>
        <strain evidence="2">M3</strain>
    </source>
</reference>
<dbReference type="eggNOG" id="ENOG5033ZRI">
    <property type="taxonomic scope" value="Bacteria"/>
</dbReference>
<dbReference type="Proteomes" id="UP000027616">
    <property type="component" value="Chromosome I"/>
</dbReference>
<dbReference type="EMBL" id="HG934468">
    <property type="protein sequence ID" value="CDN31887.1"/>
    <property type="molecule type" value="Genomic_DNA"/>
</dbReference>
<name>A0A060R8S1_9BACT</name>